<dbReference type="Proteomes" id="UP001498398">
    <property type="component" value="Unassembled WGS sequence"/>
</dbReference>
<gene>
    <name evidence="2" type="ORF">VKT23_020073</name>
</gene>
<proteinExistence type="predicted"/>
<dbReference type="PANTHER" id="PTHR47064">
    <property type="entry name" value="PUTATIVE (AFU_ORTHOLOGUE AFUA_1G08990)-RELATED"/>
    <property type="match status" value="1"/>
</dbReference>
<sequence>MGSKTVEGSIPTSSSHLASMLKIVVSAAVVAYAALVLANRNTLSSDDTSLPLQAVFIDPRSFAVMGPNATFREDALDNNTFFNPTGSTPPFFQVFDEAFLKILGPDAVIRQVAVNDTFAFAHEAPIFNEATNELFFASNDGGALGMSDLEHNSLYGKISMADVAAAFAANESDINVPVTELNLPDTIQMTNGGTGPYNDSLLLITSGRGPLPPSIALVNPLSPNNATVLLDNYYGRQFNSLNDIKVHPTNGKIFFTDTIYGFLNQFRPPPLMPSQVYRFDPDTGAVKIVADGFDKCNGIAFSSDGKLAYISDTGVVNGVFGNNQSEPASIYIFDVDPVSHVFKNRRILAFVDAGIPDGIQVDTDGNIYSGTGDGVQVWNPDGVLLGKFFLGTTSANMVFAGPGTLAILAETKIVVAKIAANGFSLGGPQ</sequence>
<comment type="caution">
    <text evidence="2">The sequence shown here is derived from an EMBL/GenBank/DDBJ whole genome shotgun (WGS) entry which is preliminary data.</text>
</comment>
<reference evidence="2 3" key="1">
    <citation type="submission" date="2024-01" db="EMBL/GenBank/DDBJ databases">
        <title>A draft genome for the cacao thread blight pathogen Marasmiellus scandens.</title>
        <authorList>
            <person name="Baruah I.K."/>
            <person name="Leung J."/>
            <person name="Bukari Y."/>
            <person name="Amoako-Attah I."/>
            <person name="Meinhardt L.W."/>
            <person name="Bailey B.A."/>
            <person name="Cohen S.P."/>
        </authorList>
    </citation>
    <scope>NUCLEOTIDE SEQUENCE [LARGE SCALE GENOMIC DNA]</scope>
    <source>
        <strain evidence="2 3">GH-19</strain>
    </source>
</reference>
<dbReference type="InterPro" id="IPR011042">
    <property type="entry name" value="6-blade_b-propeller_TolB-like"/>
</dbReference>
<organism evidence="2 3">
    <name type="scientific">Marasmiellus scandens</name>
    <dbReference type="NCBI Taxonomy" id="2682957"/>
    <lineage>
        <taxon>Eukaryota</taxon>
        <taxon>Fungi</taxon>
        <taxon>Dikarya</taxon>
        <taxon>Basidiomycota</taxon>
        <taxon>Agaricomycotina</taxon>
        <taxon>Agaricomycetes</taxon>
        <taxon>Agaricomycetidae</taxon>
        <taxon>Agaricales</taxon>
        <taxon>Marasmiineae</taxon>
        <taxon>Omphalotaceae</taxon>
        <taxon>Marasmiellus</taxon>
    </lineage>
</organism>
<dbReference type="SUPFAM" id="SSF63829">
    <property type="entry name" value="Calcium-dependent phosphotriesterase"/>
    <property type="match status" value="1"/>
</dbReference>
<evidence type="ECO:0000313" key="2">
    <source>
        <dbReference type="EMBL" id="KAK7434665.1"/>
    </source>
</evidence>
<keyword evidence="3" id="KW-1185">Reference proteome</keyword>
<dbReference type="PANTHER" id="PTHR47064:SF2">
    <property type="entry name" value="SMP-30_GLUCONOLACTONASE_LRE-LIKE REGION DOMAIN-CONTAINING PROTEIN-RELATED"/>
    <property type="match status" value="1"/>
</dbReference>
<accession>A0ABR1IJS2</accession>
<feature type="domain" description="SMP-30/Gluconolactonase/LRE-like region" evidence="1">
    <location>
        <begin position="193"/>
        <end position="403"/>
    </location>
</feature>
<evidence type="ECO:0000313" key="3">
    <source>
        <dbReference type="Proteomes" id="UP001498398"/>
    </source>
</evidence>
<dbReference type="EMBL" id="JBANRG010000119">
    <property type="protein sequence ID" value="KAK7434665.1"/>
    <property type="molecule type" value="Genomic_DNA"/>
</dbReference>
<dbReference type="Pfam" id="PF08450">
    <property type="entry name" value="SGL"/>
    <property type="match status" value="1"/>
</dbReference>
<dbReference type="InterPro" id="IPR013658">
    <property type="entry name" value="SGL"/>
</dbReference>
<evidence type="ECO:0000259" key="1">
    <source>
        <dbReference type="Pfam" id="PF08450"/>
    </source>
</evidence>
<dbReference type="Gene3D" id="2.120.10.30">
    <property type="entry name" value="TolB, C-terminal domain"/>
    <property type="match status" value="1"/>
</dbReference>
<dbReference type="InterPro" id="IPR052988">
    <property type="entry name" value="Oryzine_lactonohydrolase"/>
</dbReference>
<name>A0ABR1IJS2_9AGAR</name>
<protein>
    <recommendedName>
        <fullName evidence="1">SMP-30/Gluconolactonase/LRE-like region domain-containing protein</fullName>
    </recommendedName>
</protein>